<feature type="region of interest" description="Disordered" evidence="1">
    <location>
        <begin position="1"/>
        <end position="57"/>
    </location>
</feature>
<evidence type="ECO:0000313" key="2">
    <source>
        <dbReference type="EMBL" id="KAF0933338.1"/>
    </source>
</evidence>
<dbReference type="Proteomes" id="UP000479710">
    <property type="component" value="Unassembled WGS sequence"/>
</dbReference>
<feature type="non-terminal residue" evidence="2">
    <location>
        <position position="94"/>
    </location>
</feature>
<dbReference type="EMBL" id="SPHZ02000001">
    <property type="protein sequence ID" value="KAF0933338.1"/>
    <property type="molecule type" value="Genomic_DNA"/>
</dbReference>
<sequence length="94" mass="9610">MRQGGLDGKKRASLMGTRVSPAAQDRGDGDDGLSAGTTAQRRRPAGDDGSDCPAAATWKQSKAAAQCAGEEQAEAAVKMVTMNRVDMAALADGD</sequence>
<accession>A0A6G1F8T3</accession>
<organism evidence="2 3">
    <name type="scientific">Oryza meyeriana var. granulata</name>
    <dbReference type="NCBI Taxonomy" id="110450"/>
    <lineage>
        <taxon>Eukaryota</taxon>
        <taxon>Viridiplantae</taxon>
        <taxon>Streptophyta</taxon>
        <taxon>Embryophyta</taxon>
        <taxon>Tracheophyta</taxon>
        <taxon>Spermatophyta</taxon>
        <taxon>Magnoliopsida</taxon>
        <taxon>Liliopsida</taxon>
        <taxon>Poales</taxon>
        <taxon>Poaceae</taxon>
        <taxon>BOP clade</taxon>
        <taxon>Oryzoideae</taxon>
        <taxon>Oryzeae</taxon>
        <taxon>Oryzinae</taxon>
        <taxon>Oryza</taxon>
        <taxon>Oryza meyeriana</taxon>
    </lineage>
</organism>
<protein>
    <recommendedName>
        <fullName evidence="4">DUF834 domain-containing protein</fullName>
    </recommendedName>
</protein>
<reference evidence="2 3" key="1">
    <citation type="submission" date="2019-11" db="EMBL/GenBank/DDBJ databases">
        <title>Whole genome sequence of Oryza granulata.</title>
        <authorList>
            <person name="Li W."/>
        </authorList>
    </citation>
    <scope>NUCLEOTIDE SEQUENCE [LARGE SCALE GENOMIC DNA]</scope>
    <source>
        <strain evidence="3">cv. Menghai</strain>
        <tissue evidence="2">Leaf</tissue>
    </source>
</reference>
<name>A0A6G1F8T3_9ORYZ</name>
<comment type="caution">
    <text evidence="2">The sequence shown here is derived from an EMBL/GenBank/DDBJ whole genome shotgun (WGS) entry which is preliminary data.</text>
</comment>
<dbReference type="AlphaFoldDB" id="A0A6G1F8T3"/>
<keyword evidence="3" id="KW-1185">Reference proteome</keyword>
<evidence type="ECO:0000313" key="3">
    <source>
        <dbReference type="Proteomes" id="UP000479710"/>
    </source>
</evidence>
<evidence type="ECO:0008006" key="4">
    <source>
        <dbReference type="Google" id="ProtNLM"/>
    </source>
</evidence>
<gene>
    <name evidence="2" type="ORF">E2562_017960</name>
</gene>
<evidence type="ECO:0000256" key="1">
    <source>
        <dbReference type="SAM" id="MobiDB-lite"/>
    </source>
</evidence>
<proteinExistence type="predicted"/>